<proteinExistence type="predicted"/>
<dbReference type="EMBL" id="CM037153">
    <property type="protein sequence ID" value="KAH7858183.1"/>
    <property type="molecule type" value="Genomic_DNA"/>
</dbReference>
<name>A0ACB7YXF6_9ERIC</name>
<accession>A0ACB7YXF6</accession>
<evidence type="ECO:0000313" key="1">
    <source>
        <dbReference type="EMBL" id="KAH7858183.1"/>
    </source>
</evidence>
<gene>
    <name evidence="1" type="ORF">Vadar_020999</name>
</gene>
<protein>
    <submittedName>
        <fullName evidence="1">Uncharacterized protein</fullName>
    </submittedName>
</protein>
<reference evidence="1 2" key="1">
    <citation type="journal article" date="2021" name="Hortic Res">
        <title>High-quality reference genome and annotation aids understanding of berry development for evergreen blueberry (Vaccinium darrowii).</title>
        <authorList>
            <person name="Yu J."/>
            <person name="Hulse-Kemp A.M."/>
            <person name="Babiker E."/>
            <person name="Staton M."/>
        </authorList>
    </citation>
    <scope>NUCLEOTIDE SEQUENCE [LARGE SCALE GENOMIC DNA]</scope>
    <source>
        <strain evidence="2">cv. NJ 8807/NJ 8810</strain>
        <tissue evidence="1">Young leaf</tissue>
    </source>
</reference>
<sequence>MLIDATTKRSNPSVDLVIVSPSSAISSMLAFSLLFPLPMIGPPSADLVVIGSYPAISSMLAFSLLFPLIVDLLVCVHRNLMEFDLREPEEKMLSFSPWKRGRPESWGNCKIVRHSFREKFDRRVYTNMDLDINTKRAALKASPFVVSLVFLAGGEPLFMGSGIILDCEATNGAYSCTILTSASLLGSSVGSDVDNEIEIEVRLCDGTLLKGQVYASDFHYNLTLIKIQPEVLVQPASLCILDDSISTNPFGIQDKGVGSESFELHPHSNLINLCPGDAVIALGRYFEEPYEIMAAPGKFRFDCTELFRANCKISKCGIGGPLINRNGDVIGVNFYDELCTPFLPINIVLKWLEHFKKHGRFFRPWLGMQMTNLYAARSGHLEKIIQKFPNMSEGVLVEEVIEGSPAECAGILRGDVIVKCSSKDVRSFLEFCGVVWDKAGKSVKVVVIRETTGVRLKLKVKLDEINPEDFYRWPLPEKYRADVNRVRSQ</sequence>
<comment type="caution">
    <text evidence="1">The sequence shown here is derived from an EMBL/GenBank/DDBJ whole genome shotgun (WGS) entry which is preliminary data.</text>
</comment>
<dbReference type="Proteomes" id="UP000828048">
    <property type="component" value="Chromosome 3"/>
</dbReference>
<keyword evidence="2" id="KW-1185">Reference proteome</keyword>
<evidence type="ECO:0000313" key="2">
    <source>
        <dbReference type="Proteomes" id="UP000828048"/>
    </source>
</evidence>
<organism evidence="1 2">
    <name type="scientific">Vaccinium darrowii</name>
    <dbReference type="NCBI Taxonomy" id="229202"/>
    <lineage>
        <taxon>Eukaryota</taxon>
        <taxon>Viridiplantae</taxon>
        <taxon>Streptophyta</taxon>
        <taxon>Embryophyta</taxon>
        <taxon>Tracheophyta</taxon>
        <taxon>Spermatophyta</taxon>
        <taxon>Magnoliopsida</taxon>
        <taxon>eudicotyledons</taxon>
        <taxon>Gunneridae</taxon>
        <taxon>Pentapetalae</taxon>
        <taxon>asterids</taxon>
        <taxon>Ericales</taxon>
        <taxon>Ericaceae</taxon>
        <taxon>Vaccinioideae</taxon>
        <taxon>Vaccinieae</taxon>
        <taxon>Vaccinium</taxon>
    </lineage>
</organism>